<proteinExistence type="predicted"/>
<keyword evidence="5" id="KW-1185">Reference proteome</keyword>
<dbReference type="PANTHER" id="PTHR28629">
    <property type="entry name" value="TRIOKINASE/FMN CYCLASE"/>
    <property type="match status" value="1"/>
</dbReference>
<reference evidence="4 5" key="1">
    <citation type="submission" date="2023-08" db="EMBL/GenBank/DDBJ databases">
        <title>Pathogen: clinical or host-associated sample.</title>
        <authorList>
            <person name="Hergert J."/>
            <person name="Casey R."/>
            <person name="Wagner J."/>
            <person name="Young E.L."/>
            <person name="Oakeson K.F."/>
        </authorList>
    </citation>
    <scope>NUCLEOTIDE SEQUENCE [LARGE SCALE GENOMIC DNA]</scope>
    <source>
        <strain evidence="4 5">1760953</strain>
        <plasmid evidence="4 5">unnamed1</plasmid>
    </source>
</reference>
<dbReference type="InterPro" id="IPR004007">
    <property type="entry name" value="DhaL_dom"/>
</dbReference>
<dbReference type="SMART" id="SM01120">
    <property type="entry name" value="Dak2"/>
    <property type="match status" value="1"/>
</dbReference>
<dbReference type="PANTHER" id="PTHR28629:SF4">
    <property type="entry name" value="TRIOKINASE_FMN CYCLASE"/>
    <property type="match status" value="1"/>
</dbReference>
<evidence type="ECO:0000256" key="2">
    <source>
        <dbReference type="ARBA" id="ARBA00022777"/>
    </source>
</evidence>
<dbReference type="InterPro" id="IPR050861">
    <property type="entry name" value="Dihydroxyacetone_Kinase"/>
</dbReference>
<sequence length="201" mass="20138">MSVTVSSIAFAIARANEAMGPLEQVLNDADAKLGDGDTGGMLARVIGKMAEVDLSGAVDPGSALSQLAKAATLATGSSLGTLFATGLLAAGREAKGREAIDAGDLSDLVATARDAMIARGGASLGDKTVLDSLDAIADAVKDARTPGQAASAAAKAAADALEAFRSRPNRIGRARMFGDQTIGIDDPGMLAIRELTAALAR</sequence>
<evidence type="ECO:0000256" key="1">
    <source>
        <dbReference type="ARBA" id="ARBA00022679"/>
    </source>
</evidence>
<protein>
    <submittedName>
        <fullName evidence="4">DAK2 domain-containing protein</fullName>
    </submittedName>
</protein>
<dbReference type="Proteomes" id="UP001234585">
    <property type="component" value="Plasmid unnamed1"/>
</dbReference>
<name>A0AA50CRM3_9HYPH</name>
<dbReference type="InterPro" id="IPR036117">
    <property type="entry name" value="DhaL_dom_sf"/>
</dbReference>
<gene>
    <name evidence="4" type="ORF">Q9313_21700</name>
</gene>
<evidence type="ECO:0000313" key="4">
    <source>
        <dbReference type="EMBL" id="WLR99402.1"/>
    </source>
</evidence>
<organism evidence="4 5">
    <name type="scientific">Shinella sumterensis</name>
    <dbReference type="NCBI Taxonomy" id="1967501"/>
    <lineage>
        <taxon>Bacteria</taxon>
        <taxon>Pseudomonadati</taxon>
        <taxon>Pseudomonadota</taxon>
        <taxon>Alphaproteobacteria</taxon>
        <taxon>Hyphomicrobiales</taxon>
        <taxon>Rhizobiaceae</taxon>
        <taxon>Shinella</taxon>
    </lineage>
</organism>
<evidence type="ECO:0000313" key="5">
    <source>
        <dbReference type="Proteomes" id="UP001234585"/>
    </source>
</evidence>
<dbReference type="Gene3D" id="1.25.40.340">
    <property type="match status" value="1"/>
</dbReference>
<keyword evidence="4" id="KW-0614">Plasmid</keyword>
<dbReference type="PROSITE" id="PS51480">
    <property type="entry name" value="DHAL"/>
    <property type="match status" value="1"/>
</dbReference>
<dbReference type="GO" id="GO:0004371">
    <property type="term" value="F:glycerone kinase activity"/>
    <property type="evidence" value="ECO:0007669"/>
    <property type="project" value="InterPro"/>
</dbReference>
<dbReference type="GO" id="GO:0005829">
    <property type="term" value="C:cytosol"/>
    <property type="evidence" value="ECO:0007669"/>
    <property type="project" value="TreeGrafter"/>
</dbReference>
<dbReference type="GO" id="GO:0019563">
    <property type="term" value="P:glycerol catabolic process"/>
    <property type="evidence" value="ECO:0007669"/>
    <property type="project" value="TreeGrafter"/>
</dbReference>
<dbReference type="AlphaFoldDB" id="A0AA50CRM3"/>
<feature type="domain" description="DhaL" evidence="3">
    <location>
        <begin position="6"/>
        <end position="201"/>
    </location>
</feature>
<dbReference type="Pfam" id="PF02734">
    <property type="entry name" value="Dak2"/>
    <property type="match status" value="1"/>
</dbReference>
<evidence type="ECO:0000259" key="3">
    <source>
        <dbReference type="PROSITE" id="PS51480"/>
    </source>
</evidence>
<accession>A0AA50CRM3</accession>
<geneLocation type="plasmid" evidence="4 5">
    <name>unnamed1</name>
</geneLocation>
<dbReference type="RefSeq" id="WP_306038779.1">
    <property type="nucleotide sequence ID" value="NZ_CP132303.1"/>
</dbReference>
<keyword evidence="1" id="KW-0808">Transferase</keyword>
<dbReference type="EMBL" id="CP132303">
    <property type="protein sequence ID" value="WLR99402.1"/>
    <property type="molecule type" value="Genomic_DNA"/>
</dbReference>
<dbReference type="SUPFAM" id="SSF101473">
    <property type="entry name" value="DhaL-like"/>
    <property type="match status" value="1"/>
</dbReference>
<keyword evidence="2" id="KW-0418">Kinase</keyword>